<feature type="transmembrane region" description="Helical" evidence="1">
    <location>
        <begin position="351"/>
        <end position="369"/>
    </location>
</feature>
<feature type="transmembrane region" description="Helical" evidence="1">
    <location>
        <begin position="418"/>
        <end position="436"/>
    </location>
</feature>
<evidence type="ECO:0000313" key="2">
    <source>
        <dbReference type="EMBL" id="SPT69817.1"/>
    </source>
</evidence>
<feature type="transmembrane region" description="Helical" evidence="1">
    <location>
        <begin position="479"/>
        <end position="502"/>
    </location>
</feature>
<dbReference type="Pfam" id="PF03806">
    <property type="entry name" value="ABG_transport"/>
    <property type="match status" value="1"/>
</dbReference>
<dbReference type="EMBL" id="UAPV01000001">
    <property type="protein sequence ID" value="SPT69817.1"/>
    <property type="molecule type" value="Genomic_DNA"/>
</dbReference>
<feature type="transmembrane region" description="Helical" evidence="1">
    <location>
        <begin position="389"/>
        <end position="411"/>
    </location>
</feature>
<accession>A0A2X0WHC8</accession>
<dbReference type="InterPro" id="IPR004697">
    <property type="entry name" value="AbgT"/>
</dbReference>
<keyword evidence="3" id="KW-1185">Reference proteome</keyword>
<proteinExistence type="predicted"/>
<feature type="transmembrane region" description="Helical" evidence="1">
    <location>
        <begin position="92"/>
        <end position="115"/>
    </location>
</feature>
<dbReference type="AlphaFoldDB" id="A0A2X0WHC8"/>
<sequence>MSENIDTSQQSALNRFLNFIERAGNKLPHITMLFIYALIIALILSFALSYINFDYVHPKTGEKIAILNMLAPGNIIDLMVKSVSNFMAFPPLGITIVATLGIGIAEGSGFINVLLKKLLSITPRKYLTPAVITVAVFCHLASDSVYVVLMPVSALMFYACGRHPLAGIACSFAGLAGGFTASFTPSIIDPVMQGFTQAAAHTIDPTYQVNVLCNYFFALGGTIFVILSCWYVTDRIVEPRLNQTMPVDNDIKDDPELAIHDLHEHEKKAFSKAVWAEFALLALIFAICYPESSIMRAPDGSLTSPQSPVMQGLVPILFLVFSTPGLVYGIASGSFKSTTDVIKAMENVMRMLLSFIVFCFFAAQFLYVFGQSNIGALLAISGAEFLRDLGMPSGITLFGIILLTGMLNILITSATSKWAILSTIFVPMLMMLGISPELTQAAFRVSDSSVNVSTPLFPFYPLLIMYCQRYAKNAGVGTLCSMMIPYTVALMIVLTAVLYAFWMLEIPLGFDSGYTYDKPLP</sequence>
<gene>
    <name evidence="2" type="primary">abgT</name>
    <name evidence="2" type="ORF">NCTC13093_01204</name>
</gene>
<evidence type="ECO:0000256" key="1">
    <source>
        <dbReference type="SAM" id="Phobius"/>
    </source>
</evidence>
<feature type="transmembrane region" description="Helical" evidence="1">
    <location>
        <begin position="127"/>
        <end position="149"/>
    </location>
</feature>
<feature type="transmembrane region" description="Helical" evidence="1">
    <location>
        <begin position="312"/>
        <end position="331"/>
    </location>
</feature>
<dbReference type="Proteomes" id="UP000250086">
    <property type="component" value="Unassembled WGS sequence"/>
</dbReference>
<reference evidence="2 3" key="1">
    <citation type="submission" date="2018-06" db="EMBL/GenBank/DDBJ databases">
        <authorList>
            <consortium name="Pathogen Informatics"/>
            <person name="Doyle S."/>
        </authorList>
    </citation>
    <scope>NUCLEOTIDE SEQUENCE [LARGE SCALE GENOMIC DNA]</scope>
    <source>
        <strain evidence="2 3">NCTC13093</strain>
    </source>
</reference>
<feature type="transmembrane region" description="Helical" evidence="1">
    <location>
        <begin position="30"/>
        <end position="51"/>
    </location>
</feature>
<organism evidence="2 3">
    <name type="scientific">Anaerobiospirillum thomasii</name>
    <dbReference type="NCBI Taxonomy" id="179995"/>
    <lineage>
        <taxon>Bacteria</taxon>
        <taxon>Pseudomonadati</taxon>
        <taxon>Pseudomonadota</taxon>
        <taxon>Gammaproteobacteria</taxon>
        <taxon>Aeromonadales</taxon>
        <taxon>Succinivibrionaceae</taxon>
        <taxon>Anaerobiospirillum</taxon>
    </lineage>
</organism>
<feature type="transmembrane region" description="Helical" evidence="1">
    <location>
        <begin position="273"/>
        <end position="292"/>
    </location>
</feature>
<feature type="transmembrane region" description="Helical" evidence="1">
    <location>
        <begin position="448"/>
        <end position="467"/>
    </location>
</feature>
<dbReference type="GO" id="GO:0015558">
    <property type="term" value="F:secondary active p-aminobenzoyl-glutamate transmembrane transporter activity"/>
    <property type="evidence" value="ECO:0007669"/>
    <property type="project" value="InterPro"/>
</dbReference>
<keyword evidence="1" id="KW-0472">Membrane</keyword>
<dbReference type="PANTHER" id="PTHR30282">
    <property type="entry name" value="P-AMINOBENZOYL GLUTAMATE TRANSPORTER"/>
    <property type="match status" value="1"/>
</dbReference>
<evidence type="ECO:0000313" key="3">
    <source>
        <dbReference type="Proteomes" id="UP000250086"/>
    </source>
</evidence>
<dbReference type="RefSeq" id="WP_113743956.1">
    <property type="nucleotide sequence ID" value="NZ_UAPV01000001.1"/>
</dbReference>
<dbReference type="GO" id="GO:1902604">
    <property type="term" value="P:p-aminobenzoyl-glutamate transmembrane transport"/>
    <property type="evidence" value="ECO:0007669"/>
    <property type="project" value="InterPro"/>
</dbReference>
<name>A0A2X0WHC8_9GAMM</name>
<feature type="transmembrane region" description="Helical" evidence="1">
    <location>
        <begin position="215"/>
        <end position="233"/>
    </location>
</feature>
<keyword evidence="1" id="KW-0812">Transmembrane</keyword>
<protein>
    <submittedName>
        <fullName evidence="2">Aminobenzoyl-glutamate transport protein</fullName>
    </submittedName>
</protein>
<dbReference type="PANTHER" id="PTHR30282:SF1">
    <property type="entry name" value="ABGT FAMILY TRANSPORTER"/>
    <property type="match status" value="1"/>
</dbReference>
<keyword evidence="1" id="KW-1133">Transmembrane helix</keyword>